<keyword evidence="1" id="KW-0472">Membrane</keyword>
<gene>
    <name evidence="3" type="primary">mrtJ</name>
    <name evidence="3" type="ORF">RM531_04200</name>
</gene>
<keyword evidence="3" id="KW-0645">Protease</keyword>
<dbReference type="NCBIfam" id="NF033192">
    <property type="entry name" value="JDVT-CAAX"/>
    <property type="match status" value="1"/>
</dbReference>
<proteinExistence type="predicted"/>
<feature type="transmembrane region" description="Helical" evidence="1">
    <location>
        <begin position="77"/>
        <end position="98"/>
    </location>
</feature>
<dbReference type="Proteomes" id="UP001259982">
    <property type="component" value="Unassembled WGS sequence"/>
</dbReference>
<reference evidence="3 4" key="1">
    <citation type="submission" date="2023-09" db="EMBL/GenBank/DDBJ databases">
        <authorList>
            <person name="Rey-Velasco X."/>
        </authorList>
    </citation>
    <scope>NUCLEOTIDE SEQUENCE [LARGE SCALE GENOMIC DNA]</scope>
    <source>
        <strain evidence="3 4">P385</strain>
    </source>
</reference>
<feature type="domain" description="CAAX prenyl protease 2/Lysostaphin resistance protein A-like" evidence="2">
    <location>
        <begin position="48"/>
        <end position="140"/>
    </location>
</feature>
<name>A0ABU3B5D4_9GAMM</name>
<dbReference type="PANTHER" id="PTHR43592">
    <property type="entry name" value="CAAX AMINO TERMINAL PROTEASE"/>
    <property type="match status" value="1"/>
</dbReference>
<keyword evidence="3" id="KW-0378">Hydrolase</keyword>
<protein>
    <submittedName>
        <fullName evidence="3">JDVT-CTERM system glutamic-type intramembrane protease</fullName>
        <ecNumber evidence="3">3.4.-.-</ecNumber>
    </submittedName>
</protein>
<keyword evidence="1" id="KW-1133">Transmembrane helix</keyword>
<sequence length="149" mass="15953">MASEAVGRLSILRDPRLWLALAAGPLACLGLAGAGFARWSVGATIAPVSLIIVILVYPVVEEWLFRGELQPWIARKLAWALGPLSAANLVTSALFTALHLLFHPPGWALAVFLPSLVFGYFRDATGGLAAPMLLHGFYNACFFVLLLPA</sequence>
<dbReference type="EC" id="3.4.-.-" evidence="3"/>
<evidence type="ECO:0000313" key="3">
    <source>
        <dbReference type="EMBL" id="MDT0617666.1"/>
    </source>
</evidence>
<dbReference type="EMBL" id="JAVRHY010000003">
    <property type="protein sequence ID" value="MDT0617666.1"/>
    <property type="molecule type" value="Genomic_DNA"/>
</dbReference>
<comment type="caution">
    <text evidence="3">The sequence shown here is derived from an EMBL/GenBank/DDBJ whole genome shotgun (WGS) entry which is preliminary data.</text>
</comment>
<dbReference type="Pfam" id="PF02517">
    <property type="entry name" value="Rce1-like"/>
    <property type="match status" value="1"/>
</dbReference>
<keyword evidence="1" id="KW-0812">Transmembrane</keyword>
<feature type="transmembrane region" description="Helical" evidence="1">
    <location>
        <begin position="128"/>
        <end position="147"/>
    </location>
</feature>
<feature type="transmembrane region" description="Helical" evidence="1">
    <location>
        <begin position="17"/>
        <end position="39"/>
    </location>
</feature>
<dbReference type="RefSeq" id="WP_311657538.1">
    <property type="nucleotide sequence ID" value="NZ_JAVRHY010000003.1"/>
</dbReference>
<feature type="transmembrane region" description="Helical" evidence="1">
    <location>
        <begin position="45"/>
        <end position="65"/>
    </location>
</feature>
<dbReference type="PANTHER" id="PTHR43592:SF15">
    <property type="entry name" value="CAAX AMINO TERMINAL PROTEASE FAMILY PROTEIN"/>
    <property type="match status" value="1"/>
</dbReference>
<dbReference type="InterPro" id="IPR003675">
    <property type="entry name" value="Rce1/LyrA-like_dom"/>
</dbReference>
<accession>A0ABU3B5D4</accession>
<organism evidence="3 4">
    <name type="scientific">Spectribacter acetivorans</name>
    <dbReference type="NCBI Taxonomy" id="3075603"/>
    <lineage>
        <taxon>Bacteria</taxon>
        <taxon>Pseudomonadati</taxon>
        <taxon>Pseudomonadota</taxon>
        <taxon>Gammaproteobacteria</taxon>
        <taxon>Salinisphaerales</taxon>
        <taxon>Salinisphaeraceae</taxon>
        <taxon>Spectribacter</taxon>
    </lineage>
</organism>
<keyword evidence="4" id="KW-1185">Reference proteome</keyword>
<evidence type="ECO:0000259" key="2">
    <source>
        <dbReference type="Pfam" id="PF02517"/>
    </source>
</evidence>
<evidence type="ECO:0000313" key="4">
    <source>
        <dbReference type="Proteomes" id="UP001259982"/>
    </source>
</evidence>
<dbReference type="GO" id="GO:0006508">
    <property type="term" value="P:proteolysis"/>
    <property type="evidence" value="ECO:0007669"/>
    <property type="project" value="UniProtKB-KW"/>
</dbReference>
<evidence type="ECO:0000256" key="1">
    <source>
        <dbReference type="SAM" id="Phobius"/>
    </source>
</evidence>
<dbReference type="GO" id="GO:0008233">
    <property type="term" value="F:peptidase activity"/>
    <property type="evidence" value="ECO:0007669"/>
    <property type="project" value="UniProtKB-KW"/>
</dbReference>